<proteinExistence type="predicted"/>
<reference evidence="1" key="1">
    <citation type="journal article" date="2015" name="Nature">
        <title>Complex archaea that bridge the gap between prokaryotes and eukaryotes.</title>
        <authorList>
            <person name="Spang A."/>
            <person name="Saw J.H."/>
            <person name="Jorgensen S.L."/>
            <person name="Zaremba-Niedzwiedzka K."/>
            <person name="Martijn J."/>
            <person name="Lind A.E."/>
            <person name="van Eijk R."/>
            <person name="Schleper C."/>
            <person name="Guy L."/>
            <person name="Ettema T.J."/>
        </authorList>
    </citation>
    <scope>NUCLEOTIDE SEQUENCE</scope>
</reference>
<comment type="caution">
    <text evidence="1">The sequence shown here is derived from an EMBL/GenBank/DDBJ whole genome shotgun (WGS) entry which is preliminary data.</text>
</comment>
<sequence>MNILVDVNQREFMILKALVRIVIKTIFRIKKECIIESNQRKGDKMTTDILIEKRNVYGNELIYPLTHIEAIYALTGHKTLSMRKIKALQALGVNFIERPMVVLQGHN</sequence>
<dbReference type="EMBL" id="LAZR01028061">
    <property type="protein sequence ID" value="KKL63740.1"/>
    <property type="molecule type" value="Genomic_DNA"/>
</dbReference>
<protein>
    <submittedName>
        <fullName evidence="1">Uncharacterized protein</fullName>
    </submittedName>
</protein>
<gene>
    <name evidence="1" type="ORF">LCGC14_2172140</name>
</gene>
<accession>A0A0F9G2F2</accession>
<organism evidence="1">
    <name type="scientific">marine sediment metagenome</name>
    <dbReference type="NCBI Taxonomy" id="412755"/>
    <lineage>
        <taxon>unclassified sequences</taxon>
        <taxon>metagenomes</taxon>
        <taxon>ecological metagenomes</taxon>
    </lineage>
</organism>
<evidence type="ECO:0000313" key="1">
    <source>
        <dbReference type="EMBL" id="KKL63740.1"/>
    </source>
</evidence>
<name>A0A0F9G2F2_9ZZZZ</name>
<dbReference type="AlphaFoldDB" id="A0A0F9G2F2"/>